<evidence type="ECO:0000256" key="1">
    <source>
        <dbReference type="SAM" id="Phobius"/>
    </source>
</evidence>
<accession>A0A6L2R4U6</accession>
<dbReference type="PANTHER" id="PTHR41259">
    <property type="entry name" value="DOUBLE-STRAND BREAK REPAIR RAD50 ATPASE, PUTATIVE-RELATED"/>
    <property type="match status" value="1"/>
</dbReference>
<feature type="transmembrane region" description="Helical" evidence="1">
    <location>
        <begin position="429"/>
        <end position="453"/>
    </location>
</feature>
<sequence>MLEVAMYIESFKIDGFGIFAGAVVESLSPGLSIFMGDNEAGKSTCLEFLRVILTGYPASKAAIDKLAPVRGGSPGGSLVLRTDGNKTLHVTRKPGGLLKNGGLLSLADSDGHPLKDSGLLQAIFHGISANVYRAVFGFSLYELQTFDTLTQGNVSSALYGASFGPGLTPPGVAQQNLDNKMKRILAGDKNSPSMADYAAELEQLTDNIKAVTARHEQYDEFASELDKKRSLLTEQRGRKNGLDKERARLQHRLDLWKQWDDWRKAGKELESLAPDSALRDALPEMNTLAQHKSLYQNAVNSQSELSASLTRAREEKNHFLHSLGEGWDCARIRATDRSLHQAAVNNINRANDEIECARRAVDKAEPAIDRENELLQETDLRLKSNLASSSAKNLPLMALGLTLIVCGFALLAAYWRFDVTALPVTETLALPISPLSGCLALLCGVTFLAGGLLRSGLEAKRYRQEREYLQKRRDAYALHIALQKQAAERMQGAEKRLCAAKKAWNAYTEGLGLGKDLEPATVRAALVSMEKFLAAEAECGHLTKILAENSKNQEALRAPLQELLVRLERLPLLYANGEPDWATTLDMLLKDAQDASDRHTKIATRKQIVEDALRRAADKTPLEEFLASFSPDEEAGLMRNRSDLEGKYAALQEAEQEIQGNIAVLDHTVKTLSTADDLAELRQRWEAVQEALRVMCLDWARHALAYELIAQAQRQFQNEHQPRIVRDVSAMFKSITGGRWRGISVSLADSSLNILPDHGASLSPESLSRGAQEQVYLALRLAYIKNHARQACALPLVMDDVLVNFDPTRAERTANALVQFTEKTGDCPSHQILYFTCHPHTVDALSKAAPNAALFRIEDGRIRA</sequence>
<evidence type="ECO:0000259" key="2">
    <source>
        <dbReference type="Pfam" id="PF13514"/>
    </source>
</evidence>
<gene>
    <name evidence="3" type="ORF">ZNDK_0320</name>
</gene>
<evidence type="ECO:0000313" key="3">
    <source>
        <dbReference type="EMBL" id="GFH62549.1"/>
    </source>
</evidence>
<feature type="transmembrane region" description="Helical" evidence="1">
    <location>
        <begin position="396"/>
        <end position="417"/>
    </location>
</feature>
<comment type="caution">
    <text evidence="3">The sequence shown here is derived from an EMBL/GenBank/DDBJ whole genome shotgun (WGS) entry which is preliminary data.</text>
</comment>
<reference evidence="3 4" key="1">
    <citation type="journal article" date="2020" name="ISME J.">
        <title>Parallel Reductive Genome Evolution in Desulfovibrio Ectosymbionts Independently Acquired by Trichonympha Protists in the Termite Gut.</title>
        <authorList>
            <person name="Takeuchi M."/>
            <person name="Kuwahara H."/>
            <person name="Murakami T."/>
            <person name="Takahashi K."/>
            <person name="Kajitani R."/>
            <person name="Toyoda A."/>
            <person name="Itoh T."/>
            <person name="Ohkuma M."/>
            <person name="Hongoh Y."/>
        </authorList>
    </citation>
    <scope>NUCLEOTIDE SEQUENCE [LARGE SCALE GENOMIC DNA]</scope>
    <source>
        <strain evidence="3">ZnDsv-02</strain>
    </source>
</reference>
<dbReference type="Proteomes" id="UP000505077">
    <property type="component" value="Unassembled WGS sequence"/>
</dbReference>
<dbReference type="EMBL" id="BLLL01000003">
    <property type="protein sequence ID" value="GFH62549.1"/>
    <property type="molecule type" value="Genomic_DNA"/>
</dbReference>
<dbReference type="Pfam" id="PF13514">
    <property type="entry name" value="AAA_27"/>
    <property type="match status" value="1"/>
</dbReference>
<dbReference type="Gene3D" id="3.40.50.300">
    <property type="entry name" value="P-loop containing nucleotide triphosphate hydrolases"/>
    <property type="match status" value="2"/>
</dbReference>
<keyword evidence="1" id="KW-0812">Transmembrane</keyword>
<organism evidence="3 4">
    <name type="scientific">Candidatus Desulfovibrio kirbyi</name>
    <dbReference type="NCBI Taxonomy" id="2696086"/>
    <lineage>
        <taxon>Bacteria</taxon>
        <taxon>Pseudomonadati</taxon>
        <taxon>Thermodesulfobacteriota</taxon>
        <taxon>Desulfovibrionia</taxon>
        <taxon>Desulfovibrionales</taxon>
        <taxon>Desulfovibrionaceae</taxon>
        <taxon>Desulfovibrio</taxon>
    </lineage>
</organism>
<feature type="domain" description="YhaN AAA" evidence="2">
    <location>
        <begin position="6"/>
        <end position="218"/>
    </location>
</feature>
<dbReference type="SUPFAM" id="SSF52540">
    <property type="entry name" value="P-loop containing nucleoside triphosphate hydrolases"/>
    <property type="match status" value="1"/>
</dbReference>
<keyword evidence="1" id="KW-0472">Membrane</keyword>
<name>A0A6L2R4U6_9BACT</name>
<evidence type="ECO:0000313" key="4">
    <source>
        <dbReference type="Proteomes" id="UP000505077"/>
    </source>
</evidence>
<dbReference type="PANTHER" id="PTHR41259:SF1">
    <property type="entry name" value="DOUBLE-STRAND BREAK REPAIR RAD50 ATPASE, PUTATIVE-RELATED"/>
    <property type="match status" value="1"/>
</dbReference>
<dbReference type="InterPro" id="IPR027417">
    <property type="entry name" value="P-loop_NTPase"/>
</dbReference>
<dbReference type="AlphaFoldDB" id="A0A6L2R4U6"/>
<protein>
    <recommendedName>
        <fullName evidence="2">YhaN AAA domain-containing protein</fullName>
    </recommendedName>
</protein>
<dbReference type="InterPro" id="IPR038734">
    <property type="entry name" value="YhaN_AAA"/>
</dbReference>
<proteinExistence type="predicted"/>
<keyword evidence="1" id="KW-1133">Transmembrane helix</keyword>